<comment type="caution">
    <text evidence="1">The sequence shown here is derived from an EMBL/GenBank/DDBJ whole genome shotgun (WGS) entry which is preliminary data.</text>
</comment>
<dbReference type="Proteomes" id="UP000070175">
    <property type="component" value="Unassembled WGS sequence"/>
</dbReference>
<reference evidence="1 2" key="1">
    <citation type="journal article" date="2016" name="Sci. Rep.">
        <title>Metabolic traits of an uncultured archaeal lineage -MSBL1- from brine pools of the Red Sea.</title>
        <authorList>
            <person name="Mwirichia R."/>
            <person name="Alam I."/>
            <person name="Rashid M."/>
            <person name="Vinu M."/>
            <person name="Ba-Alawi W."/>
            <person name="Anthony Kamau A."/>
            <person name="Kamanda Ngugi D."/>
            <person name="Goker M."/>
            <person name="Klenk H.P."/>
            <person name="Bajic V."/>
            <person name="Stingl U."/>
        </authorList>
    </citation>
    <scope>NUCLEOTIDE SEQUENCE [LARGE SCALE GENOMIC DNA]</scope>
    <source>
        <strain evidence="1">SCGC-AAA382N08</strain>
    </source>
</reference>
<organism evidence="1 2">
    <name type="scientific">candidate division MSBL1 archaeon SCGC-AAA382N08</name>
    <dbReference type="NCBI Taxonomy" id="1698285"/>
    <lineage>
        <taxon>Archaea</taxon>
        <taxon>Methanobacteriati</taxon>
        <taxon>Methanobacteriota</taxon>
        <taxon>candidate division MSBL1</taxon>
    </lineage>
</organism>
<evidence type="ECO:0000313" key="1">
    <source>
        <dbReference type="EMBL" id="KXB08505.1"/>
    </source>
</evidence>
<protein>
    <submittedName>
        <fullName evidence="1">Uncharacterized protein</fullName>
    </submittedName>
</protein>
<evidence type="ECO:0000313" key="2">
    <source>
        <dbReference type="Proteomes" id="UP000070175"/>
    </source>
</evidence>
<gene>
    <name evidence="1" type="ORF">AKJ56_01120</name>
</gene>
<name>A0A133VPX7_9EURY</name>
<proteinExistence type="predicted"/>
<dbReference type="AlphaFoldDB" id="A0A133VPX7"/>
<keyword evidence="2" id="KW-1185">Reference proteome</keyword>
<dbReference type="EMBL" id="LHYJ01000012">
    <property type="protein sequence ID" value="KXB08505.1"/>
    <property type="molecule type" value="Genomic_DNA"/>
</dbReference>
<sequence length="83" mass="9253">MGVKDYVKGKFTGGKDMNKVKLRWSDKIPVSQCKEIPHGKPGEVRTENGGEKEVCILAFDKDNDPVDFDWDELGAEGIKLKEG</sequence>
<accession>A0A133VPX7</accession>